<dbReference type="SUPFAM" id="SSF103481">
    <property type="entry name" value="Multidrug resistance efflux transporter EmrE"/>
    <property type="match status" value="2"/>
</dbReference>
<feature type="transmembrane region" description="Helical" evidence="2">
    <location>
        <begin position="247"/>
        <end position="269"/>
    </location>
</feature>
<name>A0A7S7MBF5_9ACTN</name>
<reference evidence="4 5" key="1">
    <citation type="submission" date="2020-10" db="EMBL/GenBank/DDBJ databases">
        <title>Olsenella immobilis sp.nov., isolated from the mud in a fermentation cellar used for the production of Chinese strong-flavoured liquor.</title>
        <authorList>
            <person name="Lu L."/>
        </authorList>
    </citation>
    <scope>NUCLEOTIDE SEQUENCE [LARGE SCALE GENOMIC DNA]</scope>
    <source>
        <strain evidence="4 5">LZLJ-2</strain>
    </source>
</reference>
<organism evidence="4 5">
    <name type="scientific">Thermophilibacter immobilis</name>
    <dbReference type="NCBI Taxonomy" id="2779519"/>
    <lineage>
        <taxon>Bacteria</taxon>
        <taxon>Bacillati</taxon>
        <taxon>Actinomycetota</taxon>
        <taxon>Coriobacteriia</taxon>
        <taxon>Coriobacteriales</taxon>
        <taxon>Atopobiaceae</taxon>
        <taxon>Thermophilibacter</taxon>
    </lineage>
</organism>
<feature type="transmembrane region" description="Helical" evidence="2">
    <location>
        <begin position="37"/>
        <end position="56"/>
    </location>
</feature>
<dbReference type="Pfam" id="PF00892">
    <property type="entry name" value="EamA"/>
    <property type="match status" value="2"/>
</dbReference>
<evidence type="ECO:0000313" key="4">
    <source>
        <dbReference type="EMBL" id="QOY61343.1"/>
    </source>
</evidence>
<feature type="transmembrane region" description="Helical" evidence="2">
    <location>
        <begin position="108"/>
        <end position="138"/>
    </location>
</feature>
<keyword evidence="2" id="KW-1133">Transmembrane helix</keyword>
<evidence type="ECO:0000256" key="2">
    <source>
        <dbReference type="SAM" id="Phobius"/>
    </source>
</evidence>
<dbReference type="AlphaFoldDB" id="A0A7S7MBF5"/>
<feature type="transmembrane region" description="Helical" evidence="2">
    <location>
        <begin position="276"/>
        <end position="294"/>
    </location>
</feature>
<comment type="similarity">
    <text evidence="1">Belongs to the EamA transporter family.</text>
</comment>
<dbReference type="InterPro" id="IPR037185">
    <property type="entry name" value="EmrE-like"/>
</dbReference>
<keyword evidence="2" id="KW-0812">Transmembrane</keyword>
<dbReference type="Gene3D" id="1.10.3730.20">
    <property type="match status" value="1"/>
</dbReference>
<feature type="transmembrane region" description="Helical" evidence="2">
    <location>
        <begin position="190"/>
        <end position="209"/>
    </location>
</feature>
<dbReference type="Proteomes" id="UP000593735">
    <property type="component" value="Chromosome"/>
</dbReference>
<keyword evidence="2" id="KW-0472">Membrane</keyword>
<feature type="transmembrane region" description="Helical" evidence="2">
    <location>
        <begin position="68"/>
        <end position="88"/>
    </location>
</feature>
<dbReference type="KEGG" id="tio:INP52_03915"/>
<feature type="transmembrane region" description="Helical" evidence="2">
    <location>
        <begin position="158"/>
        <end position="178"/>
    </location>
</feature>
<evidence type="ECO:0000313" key="5">
    <source>
        <dbReference type="Proteomes" id="UP000593735"/>
    </source>
</evidence>
<dbReference type="PANTHER" id="PTHR22911:SF137">
    <property type="entry name" value="SOLUTE CARRIER FAMILY 35 MEMBER G2-RELATED"/>
    <property type="match status" value="1"/>
</dbReference>
<proteinExistence type="inferred from homology"/>
<dbReference type="PANTHER" id="PTHR22911">
    <property type="entry name" value="ACYL-MALONYL CONDENSING ENZYME-RELATED"/>
    <property type="match status" value="1"/>
</dbReference>
<sequence length="295" mass="30489">MSWVLAALASALFAGATAILAKCGIRRTDSDVATAVRTLVVLAFSWVMAAVAVGDVGAELVAVSARSYVFLGLSGLATGASWICYFAALSEGDVNKVVPIDKSSTALAALLAIVLFGETSHLAVKLVGTAVILAGTFLMVERRSEERVPEGEPGARRWVWLAALSAVFAALTSVLAKVGVEGVNSSLATAVRTCVVAVMAWAIVVARGKLPLARAIDRGELGFLAASGVATGASWLFYYYAVQSGQVSVVVQIDKLSILVSVAFARLAFGERLSRPAAVGLALIVAGTLAMTVWS</sequence>
<dbReference type="InterPro" id="IPR000620">
    <property type="entry name" value="EamA_dom"/>
</dbReference>
<dbReference type="RefSeq" id="WP_194372581.1">
    <property type="nucleotide sequence ID" value="NZ_CP063767.1"/>
</dbReference>
<gene>
    <name evidence="4" type="ORF">INP52_03915</name>
</gene>
<feature type="domain" description="EamA" evidence="3">
    <location>
        <begin position="2"/>
        <end position="140"/>
    </location>
</feature>
<evidence type="ECO:0000259" key="3">
    <source>
        <dbReference type="Pfam" id="PF00892"/>
    </source>
</evidence>
<feature type="transmembrane region" description="Helical" evidence="2">
    <location>
        <begin position="221"/>
        <end position="241"/>
    </location>
</feature>
<evidence type="ECO:0000256" key="1">
    <source>
        <dbReference type="ARBA" id="ARBA00007362"/>
    </source>
</evidence>
<dbReference type="GO" id="GO:0016020">
    <property type="term" value="C:membrane"/>
    <property type="evidence" value="ECO:0007669"/>
    <property type="project" value="InterPro"/>
</dbReference>
<keyword evidence="5" id="KW-1185">Reference proteome</keyword>
<feature type="domain" description="EamA" evidence="3">
    <location>
        <begin position="157"/>
        <end position="291"/>
    </location>
</feature>
<accession>A0A7S7MBF5</accession>
<dbReference type="EMBL" id="CP063767">
    <property type="protein sequence ID" value="QOY61343.1"/>
    <property type="molecule type" value="Genomic_DNA"/>
</dbReference>
<protein>
    <submittedName>
        <fullName evidence="4">EamA family transporter</fullName>
    </submittedName>
</protein>